<name>A0A5M6BUS9_9TREE</name>
<dbReference type="GeneID" id="43591113"/>
<proteinExistence type="predicted"/>
<feature type="compositionally biased region" description="Basic and acidic residues" evidence="1">
    <location>
        <begin position="538"/>
        <end position="549"/>
    </location>
</feature>
<feature type="region of interest" description="Disordered" evidence="1">
    <location>
        <begin position="1"/>
        <end position="158"/>
    </location>
</feature>
<dbReference type="AlphaFoldDB" id="A0A5M6BUS9"/>
<keyword evidence="2" id="KW-1133">Transmembrane helix</keyword>
<feature type="compositionally biased region" description="Acidic residues" evidence="1">
    <location>
        <begin position="146"/>
        <end position="156"/>
    </location>
</feature>
<dbReference type="PANTHER" id="PTHR36819">
    <property type="entry name" value="REGULATOR OF PHOSPHOLIPASE D SRF1"/>
    <property type="match status" value="1"/>
</dbReference>
<reference evidence="3" key="1">
    <citation type="submission" date="2017-08" db="EMBL/GenBank/DDBJ databases">
        <authorList>
            <person name="Cuomo C."/>
            <person name="Billmyre B."/>
            <person name="Heitman J."/>
        </authorList>
    </citation>
    <scope>NUCLEOTIDE SEQUENCE</scope>
    <source>
        <strain evidence="3">CBS 12478</strain>
    </source>
</reference>
<feature type="compositionally biased region" description="Basic and acidic residues" evidence="1">
    <location>
        <begin position="625"/>
        <end position="641"/>
    </location>
</feature>
<feature type="transmembrane region" description="Helical" evidence="2">
    <location>
        <begin position="692"/>
        <end position="712"/>
    </location>
</feature>
<protein>
    <submittedName>
        <fullName evidence="3">Uncharacterized protein</fullName>
    </submittedName>
</protein>
<evidence type="ECO:0000256" key="1">
    <source>
        <dbReference type="SAM" id="MobiDB-lite"/>
    </source>
</evidence>
<feature type="compositionally biased region" description="Polar residues" evidence="1">
    <location>
        <begin position="1"/>
        <end position="16"/>
    </location>
</feature>
<feature type="compositionally biased region" description="Basic residues" evidence="1">
    <location>
        <begin position="555"/>
        <end position="566"/>
    </location>
</feature>
<feature type="region of interest" description="Disordered" evidence="1">
    <location>
        <begin position="170"/>
        <end position="453"/>
    </location>
</feature>
<feature type="compositionally biased region" description="Basic and acidic residues" evidence="1">
    <location>
        <begin position="30"/>
        <end position="62"/>
    </location>
</feature>
<accession>A0A5M6BUS9</accession>
<keyword evidence="2" id="KW-0812">Transmembrane</keyword>
<dbReference type="GO" id="GO:0071944">
    <property type="term" value="C:cell periphery"/>
    <property type="evidence" value="ECO:0007669"/>
    <property type="project" value="TreeGrafter"/>
</dbReference>
<dbReference type="EMBL" id="CP144054">
    <property type="protein sequence ID" value="WWD18113.1"/>
    <property type="molecule type" value="Genomic_DNA"/>
</dbReference>
<feature type="compositionally biased region" description="Polar residues" evidence="1">
    <location>
        <begin position="245"/>
        <end position="254"/>
    </location>
</feature>
<keyword evidence="4" id="KW-1185">Reference proteome</keyword>
<dbReference type="GO" id="GO:0000324">
    <property type="term" value="C:fungal-type vacuole"/>
    <property type="evidence" value="ECO:0007669"/>
    <property type="project" value="TreeGrafter"/>
</dbReference>
<keyword evidence="2" id="KW-0472">Membrane</keyword>
<feature type="region of interest" description="Disordered" evidence="1">
    <location>
        <begin position="474"/>
        <end position="591"/>
    </location>
</feature>
<dbReference type="InterPro" id="IPR037737">
    <property type="entry name" value="Srf1"/>
</dbReference>
<feature type="transmembrane region" description="Helical" evidence="2">
    <location>
        <begin position="724"/>
        <end position="745"/>
    </location>
</feature>
<dbReference type="KEGG" id="ksn:43591113"/>
<reference evidence="3" key="2">
    <citation type="submission" date="2024-01" db="EMBL/GenBank/DDBJ databases">
        <title>Comparative genomics of Cryptococcus and Kwoniella reveals pathogenesis evolution and contrasting modes of karyotype evolution via chromosome fusion or intercentromeric recombination.</title>
        <authorList>
            <person name="Coelho M.A."/>
            <person name="David-Palma M."/>
            <person name="Shea T."/>
            <person name="Bowers K."/>
            <person name="McGinley-Smith S."/>
            <person name="Mohammad A.W."/>
            <person name="Gnirke A."/>
            <person name="Yurkov A.M."/>
            <person name="Nowrousian M."/>
            <person name="Sun S."/>
            <person name="Cuomo C.A."/>
            <person name="Heitman J."/>
        </authorList>
    </citation>
    <scope>NUCLEOTIDE SEQUENCE</scope>
    <source>
        <strain evidence="3">CBS 12478</strain>
    </source>
</reference>
<evidence type="ECO:0000256" key="2">
    <source>
        <dbReference type="SAM" id="Phobius"/>
    </source>
</evidence>
<feature type="transmembrane region" description="Helical" evidence="2">
    <location>
        <begin position="765"/>
        <end position="786"/>
    </location>
</feature>
<dbReference type="RefSeq" id="XP_031858728.1">
    <property type="nucleotide sequence ID" value="XM_032006947.1"/>
</dbReference>
<gene>
    <name evidence="3" type="ORF">CI109_102562</name>
</gene>
<feature type="compositionally biased region" description="Basic and acidic residues" evidence="1">
    <location>
        <begin position="190"/>
        <end position="207"/>
    </location>
</feature>
<feature type="transmembrane region" description="Helical" evidence="2">
    <location>
        <begin position="866"/>
        <end position="889"/>
    </location>
</feature>
<dbReference type="OrthoDB" id="1436450at2759"/>
<feature type="compositionally biased region" description="Pro residues" evidence="1">
    <location>
        <begin position="105"/>
        <end position="120"/>
    </location>
</feature>
<sequence>MSPTAKRSPEASSSSRIPDAAAGLSNNTSRQERGRSESRRRVSVKGEEKDDADGSVRIKSPDTRGGPSEYGGSMRTLSPRSDNARHASAASRKVRTVPPMAIYEPPTPPSPDHTPLPLSPPLATSEQPKRRRKWVRYSDSSSSGADSDELSSDEEPPWWTFTQQGMLKLRQKNLHRNGRDIEQGILTEGESGKEGGKEKITPKEKNKSSGGVFSSSRRSSRDKDGMGGVPPSSSSKSGKHRNDSPTRQNSNNSAHRLLQPAPIRFTGTQNFFRRSSKMDAGASPEDSVPSLTVSVPPRPSSAPTSPTIEAPSPGLTTLVDGVSTRLPSDEGPVPALDMPISPRRAARRQLTAPTFPRFFKRENNTDDEAPQEILTDSEIVPSASNRRKPRPKSTLSNPVVVVDDSGDGTGTGTPTDMDNGDETPNGGTSPPDRPKTRRKASHMLRLNLPPPMTRHFTNGWPHAGSWQDALYGYYDENDAGGMRPSRSRKATRMNADGLAGVPSPTAEEDGSAPNEPEPFTPKRASFGEEVTGNGATPERNDSDEKKKVNADGGLKKTKTKRQKRFRQALAPPTPSGLGFTPSTRTGGADEYPWNEGTDREAGFDWANGAARKELGVSQNGAADLTRSETRVTGTDTEKTDSVRAGQGKKKGWWPLGGRKRGPDGKKTKLKNVDSDWRRRYKRMLFLDARVTIWIRAMNLAVVVAALGLAIVIRIDLIKLRLPGLIGSSTTLIMAYSCLTILHVLTAIYREYFGKPIGLWGLRSKMLWVCLDLLFVALWSSAMSLAINDLIATPLECTAGGAWWRDGLAREYADLLNDLTKLSVHNNITTSSIASVSSISQTLGITLPASVINSPLTHQVCRRQAGCIALSLLALMLYGGNMVLSLFRIFETVRRTANVSRAVVV</sequence>
<feature type="region of interest" description="Disordered" evidence="1">
    <location>
        <begin position="614"/>
        <end position="668"/>
    </location>
</feature>
<feature type="compositionally biased region" description="Low complexity" evidence="1">
    <location>
        <begin position="208"/>
        <end position="217"/>
    </location>
</feature>
<evidence type="ECO:0000313" key="3">
    <source>
        <dbReference type="EMBL" id="WWD18113.1"/>
    </source>
</evidence>
<dbReference type="PANTHER" id="PTHR36819:SF1">
    <property type="entry name" value="REGULATOR OF PHOSPHOLIPASE D SRF1"/>
    <property type="match status" value="1"/>
</dbReference>
<dbReference type="Proteomes" id="UP000322225">
    <property type="component" value="Chromosome 4"/>
</dbReference>
<organism evidence="3 4">
    <name type="scientific">Kwoniella shandongensis</name>
    <dbReference type="NCBI Taxonomy" id="1734106"/>
    <lineage>
        <taxon>Eukaryota</taxon>
        <taxon>Fungi</taxon>
        <taxon>Dikarya</taxon>
        <taxon>Basidiomycota</taxon>
        <taxon>Agaricomycotina</taxon>
        <taxon>Tremellomycetes</taxon>
        <taxon>Tremellales</taxon>
        <taxon>Cryptococcaceae</taxon>
        <taxon>Kwoniella</taxon>
    </lineage>
</organism>
<evidence type="ECO:0000313" key="4">
    <source>
        <dbReference type="Proteomes" id="UP000322225"/>
    </source>
</evidence>